<dbReference type="PANTHER" id="PTHR38755:SF1">
    <property type="entry name" value="METHYLENE-TETRAHYDROFOLATE REDUCTASE C-TERMINAL DOMAIN-CONTAINING PROTEIN"/>
    <property type="match status" value="1"/>
</dbReference>
<evidence type="ECO:0000256" key="1">
    <source>
        <dbReference type="ARBA" id="ARBA00023002"/>
    </source>
</evidence>
<dbReference type="Gene3D" id="3.20.20.220">
    <property type="match status" value="1"/>
</dbReference>
<organism evidence="2 3">
    <name type="scientific">Aeropyrum camini SY1 = JCM 12091</name>
    <dbReference type="NCBI Taxonomy" id="1198449"/>
    <lineage>
        <taxon>Archaea</taxon>
        <taxon>Thermoproteota</taxon>
        <taxon>Thermoprotei</taxon>
        <taxon>Desulfurococcales</taxon>
        <taxon>Desulfurococcaceae</taxon>
        <taxon>Aeropyrum</taxon>
    </lineage>
</organism>
<evidence type="ECO:0000313" key="2">
    <source>
        <dbReference type="EMBL" id="BAN89594.1"/>
    </source>
</evidence>
<dbReference type="AlphaFoldDB" id="U3TE19"/>
<keyword evidence="3" id="KW-1185">Reference proteome</keyword>
<dbReference type="SUPFAM" id="SSF51730">
    <property type="entry name" value="FAD-linked oxidoreductase"/>
    <property type="match status" value="1"/>
</dbReference>
<dbReference type="STRING" id="1198449.ACAM_0125"/>
<proteinExistence type="predicted"/>
<dbReference type="KEGG" id="acj:ACAM_0125"/>
<dbReference type="RefSeq" id="WP_022540874.1">
    <property type="nucleotide sequence ID" value="NC_022521.1"/>
</dbReference>
<evidence type="ECO:0000313" key="3">
    <source>
        <dbReference type="Proteomes" id="UP000016887"/>
    </source>
</evidence>
<dbReference type="GO" id="GO:0016491">
    <property type="term" value="F:oxidoreductase activity"/>
    <property type="evidence" value="ECO:0007669"/>
    <property type="project" value="UniProtKB-KW"/>
</dbReference>
<reference evidence="2 3" key="1">
    <citation type="journal article" date="2013" name="Appl. Environ. Microbiol.">
        <title>Variation of the Virus-Related Elements within Syntenic Genomes of the Hyperthermophilic Archaeon Aeropyrum.</title>
        <authorList>
            <person name="Daifuku T."/>
            <person name="Yoshida T."/>
            <person name="Kitamura T."/>
            <person name="Kawaichi S."/>
            <person name="Inoue T."/>
            <person name="Nomura K."/>
            <person name="Yoshida Y."/>
            <person name="Kuno S."/>
            <person name="Sako Y."/>
        </authorList>
    </citation>
    <scope>NUCLEOTIDE SEQUENCE [LARGE SCALE GENOMIC DNA]</scope>
    <source>
        <strain evidence="2 3">SY1</strain>
    </source>
</reference>
<keyword evidence="1" id="KW-0560">Oxidoreductase</keyword>
<name>U3TE19_9CREN</name>
<sequence>MEVWVELKPIYGLEMAAKALKYLSFADKIDIPDQPVGVAFSSPIAASYLSCRVGGDRIVAHIRTVDYSGHSLRASIKTLSSLGVSHIVLLRGDPLGREVGLKPEEAFEIAARYRERFGVKLGFIVSLRKSVQEMFDRLQLNPDFILVLNTSKHYLWKLKRIREAYEGEVVAYLVIATERSVKHMQGRITSIMYPEGEALDLAGKLSSEGLVDGILVSAPGDDEALERVARRLKRYGEWGR</sequence>
<dbReference type="Proteomes" id="UP000016887">
    <property type="component" value="Chromosome"/>
</dbReference>
<dbReference type="InterPro" id="IPR029041">
    <property type="entry name" value="FAD-linked_oxidoreductase-like"/>
</dbReference>
<accession>U3TE19</accession>
<dbReference type="GeneID" id="17109681"/>
<dbReference type="EMBL" id="AP012489">
    <property type="protein sequence ID" value="BAN89594.1"/>
    <property type="molecule type" value="Genomic_DNA"/>
</dbReference>
<gene>
    <name evidence="2" type="ORF">ACAM_0125</name>
</gene>
<dbReference type="PANTHER" id="PTHR38755">
    <property type="entry name" value="5,10-METHYLENETETRAHYDROFOLATE REDUCTASE"/>
    <property type="match status" value="1"/>
</dbReference>
<protein>
    <submittedName>
        <fullName evidence="2">5,10-methylenetetrahydrofolate reductase</fullName>
    </submittedName>
</protein>
<dbReference type="eggNOG" id="arCOG00475">
    <property type="taxonomic scope" value="Archaea"/>
</dbReference>